<evidence type="ECO:0000259" key="4">
    <source>
        <dbReference type="PROSITE" id="PS50102"/>
    </source>
</evidence>
<dbReference type="InterPro" id="IPR012677">
    <property type="entry name" value="Nucleotide-bd_a/b_plait_sf"/>
</dbReference>
<dbReference type="PROSITE" id="PS50102">
    <property type="entry name" value="RRM"/>
    <property type="match status" value="1"/>
</dbReference>
<dbReference type="InterPro" id="IPR001810">
    <property type="entry name" value="F-box_dom"/>
</dbReference>
<keyword evidence="2" id="KW-0694">RNA-binding</keyword>
<dbReference type="SUPFAM" id="SSF81383">
    <property type="entry name" value="F-box domain"/>
    <property type="match status" value="1"/>
</dbReference>
<proteinExistence type="predicted"/>
<dbReference type="Pfam" id="PF00646">
    <property type="entry name" value="F-box"/>
    <property type="match status" value="1"/>
</dbReference>
<feature type="domain" description="RRM" evidence="4">
    <location>
        <begin position="137"/>
        <end position="224"/>
    </location>
</feature>
<feature type="compositionally biased region" description="Low complexity" evidence="3">
    <location>
        <begin position="250"/>
        <end position="270"/>
    </location>
</feature>
<evidence type="ECO:0000256" key="3">
    <source>
        <dbReference type="SAM" id="MobiDB-lite"/>
    </source>
</evidence>
<dbReference type="InterPro" id="IPR035979">
    <property type="entry name" value="RBD_domain_sf"/>
</dbReference>
<dbReference type="SUPFAM" id="SSF52047">
    <property type="entry name" value="RNI-like"/>
    <property type="match status" value="1"/>
</dbReference>
<dbReference type="InterPro" id="IPR036047">
    <property type="entry name" value="F-box-like_dom_sf"/>
</dbReference>
<dbReference type="Pfam" id="PF00076">
    <property type="entry name" value="RRM_1"/>
    <property type="match status" value="1"/>
</dbReference>
<keyword evidence="1" id="KW-0833">Ubl conjugation pathway</keyword>
<dbReference type="Gene3D" id="3.80.10.10">
    <property type="entry name" value="Ribonuclease Inhibitor"/>
    <property type="match status" value="2"/>
</dbReference>
<evidence type="ECO:0000313" key="7">
    <source>
        <dbReference type="Proteomes" id="UP001620626"/>
    </source>
</evidence>
<feature type="region of interest" description="Disordered" evidence="3">
    <location>
        <begin position="851"/>
        <end position="880"/>
    </location>
</feature>
<comment type="caution">
    <text evidence="6">The sequence shown here is derived from an EMBL/GenBank/DDBJ whole genome shotgun (WGS) entry which is preliminary data.</text>
</comment>
<dbReference type="Proteomes" id="UP001620626">
    <property type="component" value="Unassembled WGS sequence"/>
</dbReference>
<keyword evidence="7" id="KW-1185">Reference proteome</keyword>
<name>A0ABD2L7W3_9BILA</name>
<dbReference type="CDD" id="cd00590">
    <property type="entry name" value="RRM_SF"/>
    <property type="match status" value="1"/>
</dbReference>
<evidence type="ECO:0000256" key="2">
    <source>
        <dbReference type="PROSITE-ProRule" id="PRU00176"/>
    </source>
</evidence>
<feature type="domain" description="F-box" evidence="5">
    <location>
        <begin position="312"/>
        <end position="356"/>
    </location>
</feature>
<dbReference type="SMART" id="SM00367">
    <property type="entry name" value="LRR_CC"/>
    <property type="match status" value="5"/>
</dbReference>
<dbReference type="AlphaFoldDB" id="A0ABD2L7W3"/>
<dbReference type="InterPro" id="IPR032675">
    <property type="entry name" value="LRR_dom_sf"/>
</dbReference>
<gene>
    <name evidence="6" type="ORF">niasHT_014323</name>
</gene>
<dbReference type="SMART" id="SM00360">
    <property type="entry name" value="RRM"/>
    <property type="match status" value="1"/>
</dbReference>
<feature type="compositionally biased region" description="Low complexity" evidence="3">
    <location>
        <begin position="281"/>
        <end position="299"/>
    </location>
</feature>
<reference evidence="6 7" key="1">
    <citation type="submission" date="2024-10" db="EMBL/GenBank/DDBJ databases">
        <authorList>
            <person name="Kim D."/>
        </authorList>
    </citation>
    <scope>NUCLEOTIDE SEQUENCE [LARGE SCALE GENOMIC DNA]</scope>
    <source>
        <strain evidence="6">BH-2024</strain>
    </source>
</reference>
<feature type="region of interest" description="Disordered" evidence="3">
    <location>
        <begin position="784"/>
        <end position="815"/>
    </location>
</feature>
<dbReference type="PROSITE" id="PS50181">
    <property type="entry name" value="FBOX"/>
    <property type="match status" value="1"/>
</dbReference>
<dbReference type="PANTHER" id="PTHR13318">
    <property type="entry name" value="PARTNER OF PAIRED, ISOFORM B-RELATED"/>
    <property type="match status" value="1"/>
</dbReference>
<dbReference type="EMBL" id="JBICBT010000510">
    <property type="protein sequence ID" value="KAL3111269.1"/>
    <property type="molecule type" value="Genomic_DNA"/>
</dbReference>
<dbReference type="InterPro" id="IPR000504">
    <property type="entry name" value="RRM_dom"/>
</dbReference>
<evidence type="ECO:0000256" key="1">
    <source>
        <dbReference type="ARBA" id="ARBA00022786"/>
    </source>
</evidence>
<feature type="compositionally biased region" description="Acidic residues" evidence="3">
    <location>
        <begin position="805"/>
        <end position="815"/>
    </location>
</feature>
<feature type="region of interest" description="Disordered" evidence="3">
    <location>
        <begin position="239"/>
        <end position="299"/>
    </location>
</feature>
<accession>A0ABD2L7W3</accession>
<dbReference type="GO" id="GO:0003723">
    <property type="term" value="F:RNA binding"/>
    <property type="evidence" value="ECO:0007669"/>
    <property type="project" value="UniProtKB-UniRule"/>
</dbReference>
<organism evidence="6 7">
    <name type="scientific">Heterodera trifolii</name>
    <dbReference type="NCBI Taxonomy" id="157864"/>
    <lineage>
        <taxon>Eukaryota</taxon>
        <taxon>Metazoa</taxon>
        <taxon>Ecdysozoa</taxon>
        <taxon>Nematoda</taxon>
        <taxon>Chromadorea</taxon>
        <taxon>Rhabditida</taxon>
        <taxon>Tylenchina</taxon>
        <taxon>Tylenchomorpha</taxon>
        <taxon>Tylenchoidea</taxon>
        <taxon>Heteroderidae</taxon>
        <taxon>Heteroderinae</taxon>
        <taxon>Heterodera</taxon>
    </lineage>
</organism>
<evidence type="ECO:0000259" key="5">
    <source>
        <dbReference type="PROSITE" id="PS50181"/>
    </source>
</evidence>
<protein>
    <submittedName>
        <fullName evidence="6">Uncharacterized protein</fullName>
    </submittedName>
</protein>
<dbReference type="InterPro" id="IPR006553">
    <property type="entry name" value="Leu-rich_rpt_Cys-con_subtyp"/>
</dbReference>
<feature type="compositionally biased region" description="Low complexity" evidence="3">
    <location>
        <begin position="859"/>
        <end position="880"/>
    </location>
</feature>
<sequence>MDQLHSDRVFQRQATFKMLRRLHEQNLENRGLNNLSEAFQNFVTRAKFFSIGRLRRNWSHSAVEFMKYRRLLPMLVGDEHDPGSVFDDFDEFSVADPACSSSVATASGGLFGLQPFSDRHPNNNPPSSSAVAAEDLRKIFVKNVSARATKSQLLSFFSKFGQVLNCQIPSEKRRLETSLYATLPKHPKKWHGTCTVTFKSALSATKAKLASSDELLFYGQQMHLVSNISANGGGGGFGGVFRRRAGSTTSQQQLSPRDQQQLQQVQQQQRSTTAEPSAAGASNTLSRTSSGSSLNSTMSNSSAMTLASTQCVFNLSELPERALVLLLHHVGPIDRIRLERVSKGWLEACASAWLKTDRLMFGEDTDLVRFFGTRRPLRHMHLCCIVRRCGSTLKTLSLAGVNHLLEDRALIELGNLCPNLEEIDLSGVVASPEALRVLTESLPCLHSIAYREMVQTNERAFWFLFKAVAQQMRVVDLRGCTRLRGRFFKLFGNRLEEVLLDGCRLIDDQLVEDLCNHCCCLRTLKLDGCGRLSEDSLSLISRHLKELETLTLCGGFPKLSTSVLIDHLPRINSLQRLGLDYNCLVNDALLGAISDALPALKAISLAFAGTDKTISADGLQQLAKLKQIENLDLSGIAAVNSAVMKAICEQCVQLSRVLLCSCSYLGADGVMEFSRLKNVEHIDLSGCILVSTDSVQALCNALKKEEDVQQQTVENGGGESNLLCGPPQKLVSLVVGGTVCESHRLRVGRCSRVVVDFSDNSSGGAFCAANADGRAKMKKMFVTGGGDADQQQDDNNDEQQQQQDEHDDDDDEDEDEFRILSAHRNFISDALLAEEEPLKLDDEQSVREWAEREAAQLGLSLSSSSTNNNDNNSATAEQQQ</sequence>
<dbReference type="Gene3D" id="3.30.70.330">
    <property type="match status" value="1"/>
</dbReference>
<evidence type="ECO:0000313" key="6">
    <source>
        <dbReference type="EMBL" id="KAL3111269.1"/>
    </source>
</evidence>
<dbReference type="SUPFAM" id="SSF54928">
    <property type="entry name" value="RNA-binding domain, RBD"/>
    <property type="match status" value="1"/>
</dbReference>